<dbReference type="InterPro" id="IPR025351">
    <property type="entry name" value="Pvc16_N"/>
</dbReference>
<dbReference type="InterPro" id="IPR008969">
    <property type="entry name" value="CarboxyPept-like_regulatory"/>
</dbReference>
<evidence type="ECO:0000313" key="2">
    <source>
        <dbReference type="EMBL" id="MBE9026814.1"/>
    </source>
</evidence>
<name>A0A8J6ZUL2_DESMC</name>
<dbReference type="AlphaFoldDB" id="A0A8J6ZUL2"/>
<reference evidence="2" key="1">
    <citation type="submission" date="2020-10" db="EMBL/GenBank/DDBJ databases">
        <authorList>
            <person name="Castelo-Branco R."/>
            <person name="Eusebio N."/>
            <person name="Adriana R."/>
            <person name="Vieira A."/>
            <person name="Brugerolle De Fraissinette N."/>
            <person name="Rezende De Castro R."/>
            <person name="Schneider M.P."/>
            <person name="Vasconcelos V."/>
            <person name="Leao P.N."/>
        </authorList>
    </citation>
    <scope>NUCLEOTIDE SEQUENCE</scope>
    <source>
        <strain evidence="2">LEGE 12446</strain>
    </source>
</reference>
<gene>
    <name evidence="2" type="ORF">IQ276_31675</name>
</gene>
<dbReference type="Pfam" id="PF13620">
    <property type="entry name" value="CarboxypepD_reg"/>
    <property type="match status" value="1"/>
</dbReference>
<keyword evidence="3" id="KW-1185">Reference proteome</keyword>
<dbReference type="EMBL" id="JADEXS010000699">
    <property type="protein sequence ID" value="MBE9026814.1"/>
    <property type="molecule type" value="Genomic_DNA"/>
</dbReference>
<evidence type="ECO:0000259" key="1">
    <source>
        <dbReference type="Pfam" id="PF14065"/>
    </source>
</evidence>
<dbReference type="RefSeq" id="WP_190882587.1">
    <property type="nucleotide sequence ID" value="NZ_JADEXS020000001.1"/>
</dbReference>
<feature type="domain" description="Pvc16 N-terminal" evidence="1">
    <location>
        <begin position="5"/>
        <end position="170"/>
    </location>
</feature>
<accession>A0A8J6ZUL2</accession>
<comment type="caution">
    <text evidence="2">The sequence shown here is derived from an EMBL/GenBank/DDBJ whole genome shotgun (WGS) entry which is preliminary data.</text>
</comment>
<protein>
    <submittedName>
        <fullName evidence="2">DUF4255 domain-containing protein</fullName>
    </submittedName>
</protein>
<organism evidence="2 3">
    <name type="scientific">Desmonostoc muscorum LEGE 12446</name>
    <dbReference type="NCBI Taxonomy" id="1828758"/>
    <lineage>
        <taxon>Bacteria</taxon>
        <taxon>Bacillati</taxon>
        <taxon>Cyanobacteriota</taxon>
        <taxon>Cyanophyceae</taxon>
        <taxon>Nostocales</taxon>
        <taxon>Nostocaceae</taxon>
        <taxon>Desmonostoc</taxon>
    </lineage>
</organism>
<sequence>MLIFVLQTLAEILAGGTSLTSTEQIDFSHPSNRREEGAGPTLNLYIYDIRESKQFQQAGRQVERNITRHLQAGIVNWAPVWFDVSLLLTAWDRTTLGEHHFLSEALRVLMRHRALEEEFLVPELRGYGSLPMMVGLQPSVEPGSLWSALNVPLRSALYLTLTVPLDTQSTTVPLVWERIFDLRNQMHGNGNGSTQIMSRRVVIAGVVKSATKNLPLMGAKVTLLRSKKFMESNKEGLFFFENLEMGNYVLNIDCPGYLPQNVNALVDDQSHTFKEIFLTPE</sequence>
<dbReference type="Gene3D" id="2.60.40.1120">
    <property type="entry name" value="Carboxypeptidase-like, regulatory domain"/>
    <property type="match status" value="1"/>
</dbReference>
<proteinExistence type="predicted"/>
<dbReference type="Proteomes" id="UP000622533">
    <property type="component" value="Unassembled WGS sequence"/>
</dbReference>
<evidence type="ECO:0000313" key="3">
    <source>
        <dbReference type="Proteomes" id="UP000622533"/>
    </source>
</evidence>
<dbReference type="Pfam" id="PF14065">
    <property type="entry name" value="Pvc16_N"/>
    <property type="match status" value="1"/>
</dbReference>
<dbReference type="SUPFAM" id="SSF49464">
    <property type="entry name" value="Carboxypeptidase regulatory domain-like"/>
    <property type="match status" value="1"/>
</dbReference>